<dbReference type="PANTHER" id="PTHR43377:SF1">
    <property type="entry name" value="BILIVERDIN REDUCTASE A"/>
    <property type="match status" value="1"/>
</dbReference>
<reference evidence="3" key="1">
    <citation type="submission" date="2021-01" db="EMBL/GenBank/DDBJ databases">
        <title>Modified the classification status of verrucomicrobia.</title>
        <authorList>
            <person name="Feng X."/>
        </authorList>
    </citation>
    <scope>NUCLEOTIDE SEQUENCE</scope>
    <source>
        <strain evidence="3">5K15</strain>
    </source>
</reference>
<dbReference type="Proteomes" id="UP000634206">
    <property type="component" value="Unassembled WGS sequence"/>
</dbReference>
<comment type="caution">
    <text evidence="3">The sequence shown here is derived from an EMBL/GenBank/DDBJ whole genome shotgun (WGS) entry which is preliminary data.</text>
</comment>
<dbReference type="InterPro" id="IPR055170">
    <property type="entry name" value="GFO_IDH_MocA-like_dom"/>
</dbReference>
<evidence type="ECO:0000259" key="1">
    <source>
        <dbReference type="Pfam" id="PF01408"/>
    </source>
</evidence>
<dbReference type="Pfam" id="PF01408">
    <property type="entry name" value="GFO_IDH_MocA"/>
    <property type="match status" value="1"/>
</dbReference>
<evidence type="ECO:0000313" key="4">
    <source>
        <dbReference type="Proteomes" id="UP000634206"/>
    </source>
</evidence>
<dbReference type="InterPro" id="IPR051450">
    <property type="entry name" value="Gfo/Idh/MocA_Oxidoreductases"/>
</dbReference>
<dbReference type="InterPro" id="IPR000683">
    <property type="entry name" value="Gfo/Idh/MocA-like_OxRdtase_N"/>
</dbReference>
<dbReference type="SUPFAM" id="SSF55347">
    <property type="entry name" value="Glyceraldehyde-3-phosphate dehydrogenase-like, C-terminal domain"/>
    <property type="match status" value="1"/>
</dbReference>
<accession>A0AAE2SAT5</accession>
<dbReference type="InterPro" id="IPR036291">
    <property type="entry name" value="NAD(P)-bd_dom_sf"/>
</dbReference>
<sequence length="307" mass="33473">MNLKAGVAGAGAMGRNHARVFSLLEGVELTAVYDQDKNRAEAVAAEFGGVAVDTLDAFVELVDAATVAVPTIAHRSVGCELMEKGVHVLMEKPIADSLDDATVLIETSQKYDRILQVGHIERFNPVMRELEDRLAEPRFIEAHRLSPFPNRSIDIGVVLDLMIHDLEIILHLVRSPIVSVDAVGVAVMTSREDIANARIRFENGCVANVTASRISPERMRKIRVFQGDCYLSLDYQEQSAGMYRIGGSGVEKVDVSVEKDEPLKLELASFVECAKKGQTPQVSGQQGAAALDLALDITNRITSSFDK</sequence>
<organism evidence="3 4">
    <name type="scientific">Oceaniferula flava</name>
    <dbReference type="NCBI Taxonomy" id="2800421"/>
    <lineage>
        <taxon>Bacteria</taxon>
        <taxon>Pseudomonadati</taxon>
        <taxon>Verrucomicrobiota</taxon>
        <taxon>Verrucomicrobiia</taxon>
        <taxon>Verrucomicrobiales</taxon>
        <taxon>Verrucomicrobiaceae</taxon>
        <taxon>Oceaniferula</taxon>
    </lineage>
</organism>
<evidence type="ECO:0000259" key="2">
    <source>
        <dbReference type="Pfam" id="PF22725"/>
    </source>
</evidence>
<name>A0AAE2SAT5_9BACT</name>
<dbReference type="Pfam" id="PF22725">
    <property type="entry name" value="GFO_IDH_MocA_C3"/>
    <property type="match status" value="1"/>
</dbReference>
<dbReference type="AlphaFoldDB" id="A0AAE2SAT5"/>
<proteinExistence type="predicted"/>
<keyword evidence="4" id="KW-1185">Reference proteome</keyword>
<feature type="domain" description="GFO/IDH/MocA-like oxidoreductase" evidence="2">
    <location>
        <begin position="135"/>
        <end position="224"/>
    </location>
</feature>
<dbReference type="PANTHER" id="PTHR43377">
    <property type="entry name" value="BILIVERDIN REDUCTASE A"/>
    <property type="match status" value="1"/>
</dbReference>
<gene>
    <name evidence="3" type="ORF">JIN83_04755</name>
</gene>
<dbReference type="RefSeq" id="WP_309488858.1">
    <property type="nucleotide sequence ID" value="NZ_JAENIG010000002.1"/>
</dbReference>
<dbReference type="Gene3D" id="3.40.50.720">
    <property type="entry name" value="NAD(P)-binding Rossmann-like Domain"/>
    <property type="match status" value="1"/>
</dbReference>
<dbReference type="Gene3D" id="3.30.360.10">
    <property type="entry name" value="Dihydrodipicolinate Reductase, domain 2"/>
    <property type="match status" value="1"/>
</dbReference>
<feature type="domain" description="Gfo/Idh/MocA-like oxidoreductase N-terminal" evidence="1">
    <location>
        <begin position="4"/>
        <end position="119"/>
    </location>
</feature>
<protein>
    <submittedName>
        <fullName evidence="3">Gfo/Idh/MocA family oxidoreductase</fullName>
    </submittedName>
</protein>
<dbReference type="SUPFAM" id="SSF51735">
    <property type="entry name" value="NAD(P)-binding Rossmann-fold domains"/>
    <property type="match status" value="1"/>
</dbReference>
<dbReference type="GO" id="GO:0000166">
    <property type="term" value="F:nucleotide binding"/>
    <property type="evidence" value="ECO:0007669"/>
    <property type="project" value="InterPro"/>
</dbReference>
<dbReference type="EMBL" id="JAENIG010000002">
    <property type="protein sequence ID" value="MBK1854254.1"/>
    <property type="molecule type" value="Genomic_DNA"/>
</dbReference>
<evidence type="ECO:0000313" key="3">
    <source>
        <dbReference type="EMBL" id="MBK1854254.1"/>
    </source>
</evidence>